<sequence>MLALSNARRLGGLLKPPIRLCSAPDPTSLSSVTQISSHFIHQCHLHTAAAFSGAVQGSYYLQMRPHSMSLASPKMFFSTETSSVESGPTEAVKDLYDKMVESAVTKRTMPPNAWLWSLIENCKIHEDIKLLFDVLQKLRVFRLSNLRIHADFNCHLCQEISRACTRVGAIDFGKKTLWKHNVYGVTPTIASANHLLMYAKMHKDATLMIDTMKLIKKNDLPLQPSTAELVSRICYDTDNWGLLSKYCKRFIKAGVKLRQRTFDLWMDFAAKRGDTESLWKIEKLRSESMKQQSLLCGFACAKGFLLERKPEDAASVIRNLNQTLLAAKKSGIVVELQKLVDEWPSEVVKQKNEDERKVLVTSLKSDIPTMVAGLLNDGLEVTVNLEKLTENGEILC</sequence>
<organism evidence="1 2">
    <name type="scientific">Tripterygium wilfordii</name>
    <name type="common">Thunder God vine</name>
    <dbReference type="NCBI Taxonomy" id="458696"/>
    <lineage>
        <taxon>Eukaryota</taxon>
        <taxon>Viridiplantae</taxon>
        <taxon>Streptophyta</taxon>
        <taxon>Embryophyta</taxon>
        <taxon>Tracheophyta</taxon>
        <taxon>Spermatophyta</taxon>
        <taxon>Magnoliopsida</taxon>
        <taxon>eudicotyledons</taxon>
        <taxon>Gunneridae</taxon>
        <taxon>Pentapetalae</taxon>
        <taxon>rosids</taxon>
        <taxon>fabids</taxon>
        <taxon>Celastrales</taxon>
        <taxon>Celastraceae</taxon>
        <taxon>Tripterygium</taxon>
    </lineage>
</organism>
<dbReference type="InterPro" id="IPR011990">
    <property type="entry name" value="TPR-like_helical_dom_sf"/>
</dbReference>
<dbReference type="FunCoup" id="A0A7J7CSH0">
    <property type="interactions" value="2689"/>
</dbReference>
<evidence type="ECO:0000313" key="2">
    <source>
        <dbReference type="Proteomes" id="UP000593562"/>
    </source>
</evidence>
<comment type="caution">
    <text evidence="1">The sequence shown here is derived from an EMBL/GenBank/DDBJ whole genome shotgun (WGS) entry which is preliminary data.</text>
</comment>
<dbReference type="AlphaFoldDB" id="A0A7J7CSH0"/>
<dbReference type="InParanoid" id="A0A7J7CSH0"/>
<reference evidence="1 2" key="1">
    <citation type="journal article" date="2020" name="Nat. Commun.">
        <title>Genome of Tripterygium wilfordii and identification of cytochrome P450 involved in triptolide biosynthesis.</title>
        <authorList>
            <person name="Tu L."/>
            <person name="Su P."/>
            <person name="Zhang Z."/>
            <person name="Gao L."/>
            <person name="Wang J."/>
            <person name="Hu T."/>
            <person name="Zhou J."/>
            <person name="Zhang Y."/>
            <person name="Zhao Y."/>
            <person name="Liu Y."/>
            <person name="Song Y."/>
            <person name="Tong Y."/>
            <person name="Lu Y."/>
            <person name="Yang J."/>
            <person name="Xu C."/>
            <person name="Jia M."/>
            <person name="Peters R.J."/>
            <person name="Huang L."/>
            <person name="Gao W."/>
        </authorList>
    </citation>
    <scope>NUCLEOTIDE SEQUENCE [LARGE SCALE GENOMIC DNA]</scope>
    <source>
        <strain evidence="2">cv. XIE 37</strain>
        <tissue evidence="1">Leaf</tissue>
    </source>
</reference>
<proteinExistence type="predicted"/>
<protein>
    <recommendedName>
        <fullName evidence="3">Adenylyl cyclase</fullName>
    </recommendedName>
</protein>
<dbReference type="Proteomes" id="UP000593562">
    <property type="component" value="Unassembled WGS sequence"/>
</dbReference>
<evidence type="ECO:0008006" key="3">
    <source>
        <dbReference type="Google" id="ProtNLM"/>
    </source>
</evidence>
<dbReference type="EMBL" id="JAAARO010000014">
    <property type="protein sequence ID" value="KAF5736948.1"/>
    <property type="molecule type" value="Genomic_DNA"/>
</dbReference>
<dbReference type="OrthoDB" id="2016320at2759"/>
<keyword evidence="2" id="KW-1185">Reference proteome</keyword>
<accession>A0A7J7CSH0</accession>
<dbReference type="PANTHER" id="PTHR47604:SF1">
    <property type="entry name" value="ADENYLYL CYCLASE"/>
    <property type="match status" value="1"/>
</dbReference>
<name>A0A7J7CSH0_TRIWF</name>
<evidence type="ECO:0000313" key="1">
    <source>
        <dbReference type="EMBL" id="KAF5736948.1"/>
    </source>
</evidence>
<gene>
    <name evidence="1" type="ORF">HS088_TW14G01103</name>
</gene>
<dbReference type="Gene3D" id="1.25.40.10">
    <property type="entry name" value="Tetratricopeptide repeat domain"/>
    <property type="match status" value="1"/>
</dbReference>
<dbReference type="PANTHER" id="PTHR47604">
    <property type="entry name" value="ADENYLYL CYCLASE"/>
    <property type="match status" value="1"/>
</dbReference>